<sequence length="75" mass="8221">METGKGENPFDVPDQERSMESDGRTKKKDPRCIYTSLNKGVVVAGLGRLDEAMVHLDKTSQVNATFAFNCVQSDG</sequence>
<organism evidence="2">
    <name type="scientific">Pseudothermotoga hypogea</name>
    <dbReference type="NCBI Taxonomy" id="57487"/>
    <lineage>
        <taxon>Bacteria</taxon>
        <taxon>Thermotogati</taxon>
        <taxon>Thermotogota</taxon>
        <taxon>Thermotogae</taxon>
        <taxon>Thermotogales</taxon>
        <taxon>Thermotogaceae</taxon>
        <taxon>Pseudothermotoga</taxon>
    </lineage>
</organism>
<reference evidence="2" key="1">
    <citation type="journal article" date="2020" name="mSystems">
        <title>Genome- and Community-Level Interaction Insights into Carbon Utilization and Element Cycling Functions of Hydrothermarchaeota in Hydrothermal Sediment.</title>
        <authorList>
            <person name="Zhou Z."/>
            <person name="Liu Y."/>
            <person name="Xu W."/>
            <person name="Pan J."/>
            <person name="Luo Z.H."/>
            <person name="Li M."/>
        </authorList>
    </citation>
    <scope>NUCLEOTIDE SEQUENCE [LARGE SCALE GENOMIC DNA]</scope>
    <source>
        <strain evidence="2">SpSt-86</strain>
    </source>
</reference>
<feature type="region of interest" description="Disordered" evidence="1">
    <location>
        <begin position="1"/>
        <end position="30"/>
    </location>
</feature>
<protein>
    <submittedName>
        <fullName evidence="2">Uncharacterized protein</fullName>
    </submittedName>
</protein>
<evidence type="ECO:0000313" key="2">
    <source>
        <dbReference type="EMBL" id="HGZ79009.1"/>
    </source>
</evidence>
<evidence type="ECO:0000256" key="1">
    <source>
        <dbReference type="SAM" id="MobiDB-lite"/>
    </source>
</evidence>
<feature type="compositionally biased region" description="Basic and acidic residues" evidence="1">
    <location>
        <begin position="14"/>
        <end position="24"/>
    </location>
</feature>
<gene>
    <name evidence="2" type="ORF">ENW55_03390</name>
</gene>
<name>A0A832MMN9_9THEM</name>
<dbReference type="AlphaFoldDB" id="A0A832MMN9"/>
<accession>A0A832MMN9</accession>
<comment type="caution">
    <text evidence="2">The sequence shown here is derived from an EMBL/GenBank/DDBJ whole genome shotgun (WGS) entry which is preliminary data.</text>
</comment>
<dbReference type="EMBL" id="DTKQ01000026">
    <property type="protein sequence ID" value="HGZ79009.1"/>
    <property type="molecule type" value="Genomic_DNA"/>
</dbReference>
<proteinExistence type="predicted"/>